<feature type="region of interest" description="Disordered" evidence="1">
    <location>
        <begin position="516"/>
        <end position="553"/>
    </location>
</feature>
<feature type="compositionally biased region" description="Polar residues" evidence="1">
    <location>
        <begin position="490"/>
        <end position="504"/>
    </location>
</feature>
<feature type="compositionally biased region" description="Basic and acidic residues" evidence="1">
    <location>
        <begin position="410"/>
        <end position="427"/>
    </location>
</feature>
<feature type="region of interest" description="Disordered" evidence="1">
    <location>
        <begin position="129"/>
        <end position="187"/>
    </location>
</feature>
<feature type="compositionally biased region" description="Low complexity" evidence="1">
    <location>
        <begin position="462"/>
        <end position="477"/>
    </location>
</feature>
<feature type="compositionally biased region" description="Basic and acidic residues" evidence="1">
    <location>
        <begin position="385"/>
        <end position="399"/>
    </location>
</feature>
<keyword evidence="2" id="KW-1133">Transmembrane helix</keyword>
<name>A0A653BQT6_CALMS</name>
<protein>
    <submittedName>
        <fullName evidence="3">Uncharacterized protein</fullName>
    </submittedName>
</protein>
<feature type="compositionally biased region" description="Basic residues" evidence="1">
    <location>
        <begin position="375"/>
        <end position="384"/>
    </location>
</feature>
<feature type="compositionally biased region" description="Acidic residues" evidence="1">
    <location>
        <begin position="131"/>
        <end position="146"/>
    </location>
</feature>
<dbReference type="Proteomes" id="UP000410492">
    <property type="component" value="Unassembled WGS sequence"/>
</dbReference>
<feature type="region of interest" description="Disordered" evidence="1">
    <location>
        <begin position="770"/>
        <end position="789"/>
    </location>
</feature>
<evidence type="ECO:0000313" key="3">
    <source>
        <dbReference type="EMBL" id="VEN37959.1"/>
    </source>
</evidence>
<feature type="compositionally biased region" description="Basic and acidic residues" evidence="1">
    <location>
        <begin position="770"/>
        <end position="787"/>
    </location>
</feature>
<gene>
    <name evidence="3" type="ORF">CALMAC_LOCUS3013</name>
</gene>
<dbReference type="OrthoDB" id="6782032at2759"/>
<proteinExistence type="predicted"/>
<organism evidence="3 4">
    <name type="scientific">Callosobruchus maculatus</name>
    <name type="common">Southern cowpea weevil</name>
    <name type="synonym">Pulse bruchid</name>
    <dbReference type="NCBI Taxonomy" id="64391"/>
    <lineage>
        <taxon>Eukaryota</taxon>
        <taxon>Metazoa</taxon>
        <taxon>Ecdysozoa</taxon>
        <taxon>Arthropoda</taxon>
        <taxon>Hexapoda</taxon>
        <taxon>Insecta</taxon>
        <taxon>Pterygota</taxon>
        <taxon>Neoptera</taxon>
        <taxon>Endopterygota</taxon>
        <taxon>Coleoptera</taxon>
        <taxon>Polyphaga</taxon>
        <taxon>Cucujiformia</taxon>
        <taxon>Chrysomeloidea</taxon>
        <taxon>Chrysomelidae</taxon>
        <taxon>Bruchinae</taxon>
        <taxon>Bruchini</taxon>
        <taxon>Callosobruchus</taxon>
    </lineage>
</organism>
<dbReference type="EMBL" id="CAACVG010003937">
    <property type="protein sequence ID" value="VEN37959.1"/>
    <property type="molecule type" value="Genomic_DNA"/>
</dbReference>
<evidence type="ECO:0000256" key="2">
    <source>
        <dbReference type="SAM" id="Phobius"/>
    </source>
</evidence>
<accession>A0A653BQT6</accession>
<evidence type="ECO:0000313" key="4">
    <source>
        <dbReference type="Proteomes" id="UP000410492"/>
    </source>
</evidence>
<evidence type="ECO:0000256" key="1">
    <source>
        <dbReference type="SAM" id="MobiDB-lite"/>
    </source>
</evidence>
<feature type="region of interest" description="Disordered" evidence="1">
    <location>
        <begin position="368"/>
        <end position="504"/>
    </location>
</feature>
<reference evidence="3 4" key="1">
    <citation type="submission" date="2019-01" db="EMBL/GenBank/DDBJ databases">
        <authorList>
            <person name="Sayadi A."/>
        </authorList>
    </citation>
    <scope>NUCLEOTIDE SEQUENCE [LARGE SCALE GENOMIC DNA]</scope>
</reference>
<feature type="compositionally biased region" description="Basic and acidic residues" evidence="1">
    <location>
        <begin position="147"/>
        <end position="156"/>
    </location>
</feature>
<dbReference type="AlphaFoldDB" id="A0A653BQT6"/>
<feature type="transmembrane region" description="Helical" evidence="2">
    <location>
        <begin position="849"/>
        <end position="872"/>
    </location>
</feature>
<keyword evidence="2" id="KW-0812">Transmembrane</keyword>
<keyword evidence="2" id="KW-0472">Membrane</keyword>
<feature type="compositionally biased region" description="Polar residues" evidence="1">
    <location>
        <begin position="528"/>
        <end position="538"/>
    </location>
</feature>
<sequence length="876" mass="98198">MDWGGEQYQYGGGGCFLYCTLQRPCCDGGDGRNHSGGRRHVTGGDGSAPCVSPSVIGAIRTCRDIFDKLCTAADRQAGQPPASCACCHPAPPRYLRECCCCRDPPPRYQPPRSVRFSDDDATCTTCVTTTTDDEEEDENEDEDEAEVVQKKTEDKATATSEWTLHVQGGDVGAGGGQSIATSDLTNERELEVISETDTPHETHDYAAAARYTVEELEEEEVLHGGLLEPSVSGGYEIAFSEPEPFTTEQEQNGPEQPAPKPPEEPDQSKATTTVMKRVPCKHRKKKSKCCKCKNKNTQQRPADDKPRSLCQCAPIVIFDSPPAKRNFFDFLRGLLPRSKRTGAKTSAGKDQKVLCACGKEMQPFFGYADLEKRGSRDKKVHGKSAKKDKTEAPSEEGNRRPSKRVATPSDEIKTGTLEECRCAEADIKNTGAKSSRRSSKNKRQSEASNEADVTGSHRDSSRTSSNRSKSSKNDMSNHSSKHKQDGGRNRQGSHQSGERTSNCSCNLQEHWAKLKANGQQVPVKENPSKTANRKSSVEQPLKPSGISGNSKKPLHVVDVDDCEGSLCNLQDHWAKLKEQQVPVKESHNKIGRRSSNSKKGTLVVDVDEHEGSLCNLQDDLAKLKEQQVPVKESHNKIGHKSGNSKKEMHVVDFDENEGSLCNLQERWAKQVSGGRSSKVARILINTNKSSSGGSGGAKEDLRTVTYRRREQFGGFSSAQMSASYLLMFRATYTYRFQNEFRRYHLLFRERRFEDENSSRAIQTWVLKTETRHSQNHKEREDHSENKQMEPYTHPYDLKAIFLLFEEHKRQQPDYRDQERKALCRKLREKLSRKLSKQPRNEGLCVIFCFSYLGVYINVIVYIIIVIYSLLYVSMIR</sequence>
<feature type="region of interest" description="Disordered" evidence="1">
    <location>
        <begin position="243"/>
        <end position="274"/>
    </location>
</feature>
<keyword evidence="4" id="KW-1185">Reference proteome</keyword>